<dbReference type="EMBL" id="JACJVO010000031">
    <property type="protein sequence ID" value="MBB6733865.1"/>
    <property type="molecule type" value="Genomic_DNA"/>
</dbReference>
<dbReference type="Gene3D" id="2.130.10.10">
    <property type="entry name" value="YVTN repeat-like/Quinoprotein amine dehydrogenase"/>
    <property type="match status" value="1"/>
</dbReference>
<organism evidence="3 4">
    <name type="scientific">Cohnella zeiphila</name>
    <dbReference type="NCBI Taxonomy" id="2761120"/>
    <lineage>
        <taxon>Bacteria</taxon>
        <taxon>Bacillati</taxon>
        <taxon>Bacillota</taxon>
        <taxon>Bacilli</taxon>
        <taxon>Bacillales</taxon>
        <taxon>Paenibacillaceae</taxon>
        <taxon>Cohnella</taxon>
    </lineage>
</organism>
<dbReference type="RefSeq" id="WP_185131519.1">
    <property type="nucleotide sequence ID" value="NZ_JACJVO010000031.1"/>
</dbReference>
<gene>
    <name evidence="3" type="ORF">H7C18_23350</name>
</gene>
<dbReference type="PANTHER" id="PTHR47197">
    <property type="entry name" value="PROTEIN NIRF"/>
    <property type="match status" value="1"/>
</dbReference>
<evidence type="ECO:0000313" key="3">
    <source>
        <dbReference type="EMBL" id="MBB6733865.1"/>
    </source>
</evidence>
<proteinExistence type="predicted"/>
<dbReference type="SUPFAM" id="SSF50974">
    <property type="entry name" value="Nitrous oxide reductase, N-terminal domain"/>
    <property type="match status" value="1"/>
</dbReference>
<keyword evidence="1" id="KW-0732">Signal</keyword>
<dbReference type="InterPro" id="IPR051200">
    <property type="entry name" value="Host-pathogen_enzymatic-act"/>
</dbReference>
<dbReference type="Proteomes" id="UP000564644">
    <property type="component" value="Unassembled WGS sequence"/>
</dbReference>
<dbReference type="InterPro" id="IPR011964">
    <property type="entry name" value="YVTN_b-propeller_repeat"/>
</dbReference>
<dbReference type="Pfam" id="PF21783">
    <property type="entry name" value="YNCE"/>
    <property type="match status" value="1"/>
</dbReference>
<dbReference type="InterPro" id="IPR048433">
    <property type="entry name" value="YNCE-like_beta-prop"/>
</dbReference>
<dbReference type="InterPro" id="IPR011045">
    <property type="entry name" value="N2O_reductase_N"/>
</dbReference>
<protein>
    <recommendedName>
        <fullName evidence="2">YNCE-like beta-propeller domain-containing protein</fullName>
    </recommendedName>
</protein>
<comment type="caution">
    <text evidence="3">The sequence shown here is derived from an EMBL/GenBank/DDBJ whole genome shotgun (WGS) entry which is preliminary data.</text>
</comment>
<dbReference type="NCBIfam" id="TIGR02276">
    <property type="entry name" value="beta_rpt_yvtn"/>
    <property type="match status" value="1"/>
</dbReference>
<dbReference type="PANTHER" id="PTHR47197:SF3">
    <property type="entry name" value="DIHYDRO-HEME D1 DEHYDROGENASE"/>
    <property type="match status" value="1"/>
</dbReference>
<accession>A0A7X0SPN2</accession>
<evidence type="ECO:0000313" key="4">
    <source>
        <dbReference type="Proteomes" id="UP000564644"/>
    </source>
</evidence>
<dbReference type="InterPro" id="IPR015943">
    <property type="entry name" value="WD40/YVTN_repeat-like_dom_sf"/>
</dbReference>
<dbReference type="AlphaFoldDB" id="A0A7X0SPN2"/>
<reference evidence="3 4" key="1">
    <citation type="submission" date="2020-08" db="EMBL/GenBank/DDBJ databases">
        <title>Cohnella phylogeny.</title>
        <authorList>
            <person name="Dunlap C."/>
        </authorList>
    </citation>
    <scope>NUCLEOTIDE SEQUENCE [LARGE SCALE GENOMIC DNA]</scope>
    <source>
        <strain evidence="3 4">CBP 2801</strain>
    </source>
</reference>
<name>A0A7X0SPN2_9BACL</name>
<sequence length="83" mass="8627">MIDQSIFNSVTVIHTFTNEVLTDIPTPGRPVSVSVTSDGRLAYVSSQVINAVTVIDTASQSVAANLAAGFSPRSVAVTPILPL</sequence>
<evidence type="ECO:0000259" key="2">
    <source>
        <dbReference type="Pfam" id="PF21783"/>
    </source>
</evidence>
<evidence type="ECO:0000256" key="1">
    <source>
        <dbReference type="ARBA" id="ARBA00022729"/>
    </source>
</evidence>
<keyword evidence="4" id="KW-1185">Reference proteome</keyword>
<feature type="domain" description="YNCE-like beta-propeller" evidence="2">
    <location>
        <begin position="4"/>
        <end position="76"/>
    </location>
</feature>